<dbReference type="AlphaFoldDB" id="A0A7C3SN64"/>
<name>A0A7C3SN64_9BACT</name>
<sequence length="62" mass="6765">MEIKFLSGWKTYIAAGILIVYSIYAQSVGLIPQEKAIELVLLALNIIGLRSGIESLKASTKK</sequence>
<organism evidence="2">
    <name type="scientific">Dictyoglomus turgidum</name>
    <dbReference type="NCBI Taxonomy" id="513050"/>
    <lineage>
        <taxon>Bacteria</taxon>
        <taxon>Pseudomonadati</taxon>
        <taxon>Dictyoglomota</taxon>
        <taxon>Dictyoglomia</taxon>
        <taxon>Dictyoglomales</taxon>
        <taxon>Dictyoglomaceae</taxon>
        <taxon>Dictyoglomus</taxon>
    </lineage>
</organism>
<comment type="caution">
    <text evidence="2">The sequence shown here is derived from an EMBL/GenBank/DDBJ whole genome shotgun (WGS) entry which is preliminary data.</text>
</comment>
<feature type="transmembrane region" description="Helical" evidence="1">
    <location>
        <begin position="12"/>
        <end position="30"/>
    </location>
</feature>
<keyword evidence="1" id="KW-0472">Membrane</keyword>
<keyword evidence="1" id="KW-1133">Transmembrane helix</keyword>
<dbReference type="EMBL" id="DTGA01000001">
    <property type="protein sequence ID" value="HGB30256.1"/>
    <property type="molecule type" value="Genomic_DNA"/>
</dbReference>
<proteinExistence type="predicted"/>
<evidence type="ECO:0000313" key="2">
    <source>
        <dbReference type="EMBL" id="HGB30256.1"/>
    </source>
</evidence>
<feature type="transmembrane region" description="Helical" evidence="1">
    <location>
        <begin position="36"/>
        <end position="53"/>
    </location>
</feature>
<reference evidence="2" key="1">
    <citation type="journal article" date="2020" name="mSystems">
        <title>Genome- and Community-Level Interaction Insights into Carbon Utilization and Element Cycling Functions of Hydrothermarchaeota in Hydrothermal Sediment.</title>
        <authorList>
            <person name="Zhou Z."/>
            <person name="Liu Y."/>
            <person name="Xu W."/>
            <person name="Pan J."/>
            <person name="Luo Z.H."/>
            <person name="Li M."/>
        </authorList>
    </citation>
    <scope>NUCLEOTIDE SEQUENCE [LARGE SCALE GENOMIC DNA]</scope>
    <source>
        <strain evidence="2">SpSt-751</strain>
    </source>
</reference>
<protein>
    <submittedName>
        <fullName evidence="2">Uncharacterized protein</fullName>
    </submittedName>
</protein>
<accession>A0A7C3SN64</accession>
<evidence type="ECO:0000256" key="1">
    <source>
        <dbReference type="SAM" id="Phobius"/>
    </source>
</evidence>
<gene>
    <name evidence="2" type="ORF">ENV35_00080</name>
</gene>
<keyword evidence="1" id="KW-0812">Transmembrane</keyword>